<keyword evidence="12" id="KW-0779">Telomere</keyword>
<evidence type="ECO:0000256" key="4">
    <source>
        <dbReference type="ARBA" id="ARBA00012551"/>
    </source>
</evidence>
<evidence type="ECO:0000259" key="22">
    <source>
        <dbReference type="SMART" id="SM00559"/>
    </source>
</evidence>
<keyword evidence="16" id="KW-0539">Nucleus</keyword>
<evidence type="ECO:0000256" key="5">
    <source>
        <dbReference type="ARBA" id="ARBA00021796"/>
    </source>
</evidence>
<dbReference type="EMBL" id="MU004230">
    <property type="protein sequence ID" value="KAF2675566.1"/>
    <property type="molecule type" value="Genomic_DNA"/>
</dbReference>
<dbReference type="AlphaFoldDB" id="A0A6A6UUX2"/>
<feature type="compositionally biased region" description="Acidic residues" evidence="21">
    <location>
        <begin position="10"/>
        <end position="20"/>
    </location>
</feature>
<dbReference type="GO" id="GO:0042162">
    <property type="term" value="F:telomeric DNA binding"/>
    <property type="evidence" value="ECO:0007669"/>
    <property type="project" value="InterPro"/>
</dbReference>
<dbReference type="NCBIfam" id="TIGR00578">
    <property type="entry name" value="ku70"/>
    <property type="match status" value="1"/>
</dbReference>
<reference evidence="23" key="1">
    <citation type="journal article" date="2020" name="Stud. Mycol.">
        <title>101 Dothideomycetes genomes: a test case for predicting lifestyles and emergence of pathogens.</title>
        <authorList>
            <person name="Haridas S."/>
            <person name="Albert R."/>
            <person name="Binder M."/>
            <person name="Bloem J."/>
            <person name="Labutti K."/>
            <person name="Salamov A."/>
            <person name="Andreopoulos B."/>
            <person name="Baker S."/>
            <person name="Barry K."/>
            <person name="Bills G."/>
            <person name="Bluhm B."/>
            <person name="Cannon C."/>
            <person name="Castanera R."/>
            <person name="Culley D."/>
            <person name="Daum C."/>
            <person name="Ezra D."/>
            <person name="Gonzalez J."/>
            <person name="Henrissat B."/>
            <person name="Kuo A."/>
            <person name="Liang C."/>
            <person name="Lipzen A."/>
            <person name="Lutzoni F."/>
            <person name="Magnuson J."/>
            <person name="Mondo S."/>
            <person name="Nolan M."/>
            <person name="Ohm R."/>
            <person name="Pangilinan J."/>
            <person name="Park H.-J."/>
            <person name="Ramirez L."/>
            <person name="Alfaro M."/>
            <person name="Sun H."/>
            <person name="Tritt A."/>
            <person name="Yoshinaga Y."/>
            <person name="Zwiers L.-H."/>
            <person name="Turgeon B."/>
            <person name="Goodwin S."/>
            <person name="Spatafora J."/>
            <person name="Crous P."/>
            <person name="Grigoriev I."/>
        </authorList>
    </citation>
    <scope>NUCLEOTIDE SEQUENCE</scope>
    <source>
        <strain evidence="23">CBS 115976</strain>
    </source>
</reference>
<dbReference type="GO" id="GO:0043564">
    <property type="term" value="C:Ku70:Ku80 complex"/>
    <property type="evidence" value="ECO:0007669"/>
    <property type="project" value="InterPro"/>
</dbReference>
<evidence type="ECO:0000313" key="23">
    <source>
        <dbReference type="EMBL" id="KAF2675566.1"/>
    </source>
</evidence>
<dbReference type="GO" id="GO:0005524">
    <property type="term" value="F:ATP binding"/>
    <property type="evidence" value="ECO:0007669"/>
    <property type="project" value="UniProtKB-KW"/>
</dbReference>
<dbReference type="Gene3D" id="4.10.970.10">
    <property type="entry name" value="Ku70, bridge and pillars"/>
    <property type="match status" value="1"/>
</dbReference>
<organism evidence="23 24">
    <name type="scientific">Microthyrium microscopicum</name>
    <dbReference type="NCBI Taxonomy" id="703497"/>
    <lineage>
        <taxon>Eukaryota</taxon>
        <taxon>Fungi</taxon>
        <taxon>Dikarya</taxon>
        <taxon>Ascomycota</taxon>
        <taxon>Pezizomycotina</taxon>
        <taxon>Dothideomycetes</taxon>
        <taxon>Dothideomycetes incertae sedis</taxon>
        <taxon>Microthyriales</taxon>
        <taxon>Microthyriaceae</taxon>
        <taxon>Microthyrium</taxon>
    </lineage>
</organism>
<evidence type="ECO:0000313" key="24">
    <source>
        <dbReference type="Proteomes" id="UP000799302"/>
    </source>
</evidence>
<comment type="similarity">
    <text evidence="3">Belongs to the ku70 family.</text>
</comment>
<evidence type="ECO:0000256" key="19">
    <source>
        <dbReference type="ARBA" id="ARBA00047995"/>
    </source>
</evidence>
<dbReference type="Gene3D" id="1.10.1600.10">
    <property type="match status" value="1"/>
</dbReference>
<keyword evidence="24" id="KW-1185">Reference proteome</keyword>
<keyword evidence="9" id="KW-0378">Hydrolase</keyword>
<evidence type="ECO:0000256" key="7">
    <source>
        <dbReference type="ARBA" id="ARBA00022741"/>
    </source>
</evidence>
<dbReference type="CDD" id="cd00788">
    <property type="entry name" value="KU70"/>
    <property type="match status" value="1"/>
</dbReference>
<dbReference type="Gene3D" id="2.40.290.10">
    <property type="match status" value="1"/>
</dbReference>
<evidence type="ECO:0000256" key="11">
    <source>
        <dbReference type="ARBA" id="ARBA00022840"/>
    </source>
</evidence>
<gene>
    <name evidence="23" type="ORF">BT63DRAFT_420762</name>
</gene>
<dbReference type="PIRSF" id="PIRSF003033">
    <property type="entry name" value="Ku70"/>
    <property type="match status" value="1"/>
</dbReference>
<comment type="catalytic activity">
    <reaction evidence="19">
        <text>ATP + H2O = ADP + phosphate + H(+)</text>
        <dbReference type="Rhea" id="RHEA:13065"/>
        <dbReference type="ChEBI" id="CHEBI:15377"/>
        <dbReference type="ChEBI" id="CHEBI:15378"/>
        <dbReference type="ChEBI" id="CHEBI:30616"/>
        <dbReference type="ChEBI" id="CHEBI:43474"/>
        <dbReference type="ChEBI" id="CHEBI:456216"/>
        <dbReference type="EC" id="3.6.4.12"/>
    </reaction>
</comment>
<dbReference type="GO" id="GO:0003678">
    <property type="term" value="F:DNA helicase activity"/>
    <property type="evidence" value="ECO:0007669"/>
    <property type="project" value="UniProtKB-EC"/>
</dbReference>
<evidence type="ECO:0000256" key="15">
    <source>
        <dbReference type="ARBA" id="ARBA00023204"/>
    </source>
</evidence>
<comment type="subcellular location">
    <subcellularLocation>
        <location evidence="2">Chromosome</location>
        <location evidence="2">Telomere</location>
    </subcellularLocation>
    <subcellularLocation>
        <location evidence="1">Nucleus</location>
    </subcellularLocation>
</comment>
<dbReference type="Gene3D" id="1.10.720.30">
    <property type="entry name" value="SAP domain"/>
    <property type="match status" value="1"/>
</dbReference>
<evidence type="ECO:0000256" key="2">
    <source>
        <dbReference type="ARBA" id="ARBA00004574"/>
    </source>
</evidence>
<dbReference type="FunFam" id="3.40.50.410:FF:000071">
    <property type="entry name" value="ATP-dependent DNA helicase II subunit 1"/>
    <property type="match status" value="1"/>
</dbReference>
<dbReference type="PANTHER" id="PTHR12604:SF2">
    <property type="entry name" value="X-RAY REPAIR CROSS-COMPLEMENTING PROTEIN 6"/>
    <property type="match status" value="1"/>
</dbReference>
<evidence type="ECO:0000256" key="8">
    <source>
        <dbReference type="ARBA" id="ARBA00022763"/>
    </source>
</evidence>
<evidence type="ECO:0000256" key="18">
    <source>
        <dbReference type="ARBA" id="ARBA00031811"/>
    </source>
</evidence>
<protein>
    <recommendedName>
        <fullName evidence="5">ATP-dependent DNA helicase II subunit 1</fullName>
        <ecNumber evidence="4">3.6.4.12</ecNumber>
    </recommendedName>
    <alternativeName>
        <fullName evidence="18">ATP-dependent DNA helicase II subunit Ku70</fullName>
    </alternativeName>
</protein>
<evidence type="ECO:0000256" key="1">
    <source>
        <dbReference type="ARBA" id="ARBA00004123"/>
    </source>
</evidence>
<dbReference type="PANTHER" id="PTHR12604">
    <property type="entry name" value="KU AUTOANTIGEN DNA HELICASE"/>
    <property type="match status" value="1"/>
</dbReference>
<dbReference type="SUPFAM" id="SSF53300">
    <property type="entry name" value="vWA-like"/>
    <property type="match status" value="1"/>
</dbReference>
<sequence>MAGDEREERQGEEEEEEEIENAGYKSQKDAVLFAIDVSDSMLTPPKEESKKNKNQDSPTVAALKCAYQLMQQRIISNPNDMMGVLLFGTEESMIIEEGVSKVSAAYPHCYVVTDLDVPAASDVKRLRDVANDPEESEQILVPSTDDPAVSMSNVLFCANQIFTTKAPNFTSRRLFLVTDEDNPHKKDKILREAAAVRAKDLYDLGVTIELFPIARPGGDFDRTKFYDDIIYRGALDSDAPAPVTKAAKASSSGDGISLLQSLISSINSKAAPRRALFTLPMELGADFIIGVKGFITIKRQELAKSCYVWVGGEKPQIVTGVRTIAPKDEVDQVPQKLLTTETRKAYLFGGEQVHLSEEEKASLRNFGDPGIRVVGFKPLNMLPTWANTRPSVFVYPDETNYIGSTRVFSALQQNLLQSEKFALVWFIARKGAHPRMAAMIAGKEKIDENGEQRMPPGLWIITLPFADDIRAKPDIPLARASDSLVEKMKEIMGQLRLPKSEYDPQRYPNPSLQYFYRVLQSLALEEEIPEQDDDKTVPKYKQIYKRSGTLISDWAQELEEDYQKHEQSKPSTTLASRSIKRENDGDGPPSKRVKTETASMSDADLRQHYEKGTLAKLTVPVLSEWATKKQLHPASKKKADVVAAIESHFEK</sequence>
<dbReference type="Pfam" id="PF02735">
    <property type="entry name" value="Ku"/>
    <property type="match status" value="1"/>
</dbReference>
<keyword evidence="15" id="KW-0234">DNA repair</keyword>
<dbReference type="InterPro" id="IPR006164">
    <property type="entry name" value="DNA_bd_Ku70/Ku80"/>
</dbReference>
<feature type="active site" description="Schiff-base intermediate with DNA; for 5'-deoxyribose-5-phosphate lyase activity" evidence="20">
    <location>
        <position position="25"/>
    </location>
</feature>
<dbReference type="InterPro" id="IPR036361">
    <property type="entry name" value="SAP_dom_sf"/>
</dbReference>
<dbReference type="Proteomes" id="UP000799302">
    <property type="component" value="Unassembled WGS sequence"/>
</dbReference>
<evidence type="ECO:0000256" key="16">
    <source>
        <dbReference type="ARBA" id="ARBA00023242"/>
    </source>
</evidence>
<dbReference type="InterPro" id="IPR005160">
    <property type="entry name" value="Ku_C"/>
</dbReference>
<dbReference type="InterPro" id="IPR005161">
    <property type="entry name" value="Ku_N"/>
</dbReference>
<dbReference type="EC" id="3.6.4.12" evidence="4"/>
<evidence type="ECO:0000256" key="20">
    <source>
        <dbReference type="PIRSR" id="PIRSR003033-1"/>
    </source>
</evidence>
<evidence type="ECO:0000256" key="14">
    <source>
        <dbReference type="ARBA" id="ARBA00023172"/>
    </source>
</evidence>
<evidence type="ECO:0000256" key="10">
    <source>
        <dbReference type="ARBA" id="ARBA00022806"/>
    </source>
</evidence>
<dbReference type="InterPro" id="IPR027388">
    <property type="entry name" value="Ku70_bridge/pillars_dom_sf"/>
</dbReference>
<keyword evidence="7" id="KW-0547">Nucleotide-binding</keyword>
<evidence type="ECO:0000256" key="13">
    <source>
        <dbReference type="ARBA" id="ARBA00023125"/>
    </source>
</evidence>
<name>A0A6A6UUX2_9PEZI</name>
<keyword evidence="11" id="KW-0067">ATP-binding</keyword>
<feature type="region of interest" description="Disordered" evidence="21">
    <location>
        <begin position="561"/>
        <end position="607"/>
    </location>
</feature>
<dbReference type="GO" id="GO:0003690">
    <property type="term" value="F:double-stranded DNA binding"/>
    <property type="evidence" value="ECO:0007669"/>
    <property type="project" value="TreeGrafter"/>
</dbReference>
<dbReference type="GO" id="GO:0006310">
    <property type="term" value="P:DNA recombination"/>
    <property type="evidence" value="ECO:0007669"/>
    <property type="project" value="UniProtKB-KW"/>
</dbReference>
<dbReference type="GO" id="GO:0016787">
    <property type="term" value="F:hydrolase activity"/>
    <property type="evidence" value="ECO:0007669"/>
    <property type="project" value="UniProtKB-KW"/>
</dbReference>
<dbReference type="InterPro" id="IPR016194">
    <property type="entry name" value="SPOC-like_C_dom_sf"/>
</dbReference>
<dbReference type="OrthoDB" id="3249161at2759"/>
<dbReference type="InterPro" id="IPR036465">
    <property type="entry name" value="vWFA_dom_sf"/>
</dbReference>
<evidence type="ECO:0000256" key="3">
    <source>
        <dbReference type="ARBA" id="ARBA00005240"/>
    </source>
</evidence>
<accession>A0A6A6UUX2</accession>
<dbReference type="GO" id="GO:0006303">
    <property type="term" value="P:double-strand break repair via nonhomologous end joining"/>
    <property type="evidence" value="ECO:0007669"/>
    <property type="project" value="InterPro"/>
</dbReference>
<keyword evidence="6" id="KW-0158">Chromosome</keyword>
<evidence type="ECO:0000256" key="12">
    <source>
        <dbReference type="ARBA" id="ARBA00022895"/>
    </source>
</evidence>
<feature type="region of interest" description="Disordered" evidence="21">
    <location>
        <begin position="1"/>
        <end position="27"/>
    </location>
</feature>
<evidence type="ECO:0000256" key="6">
    <source>
        <dbReference type="ARBA" id="ARBA00022454"/>
    </source>
</evidence>
<dbReference type="SMART" id="SM00559">
    <property type="entry name" value="Ku78"/>
    <property type="match status" value="1"/>
</dbReference>
<dbReference type="SUPFAM" id="SSF100939">
    <property type="entry name" value="SPOC domain-like"/>
    <property type="match status" value="1"/>
</dbReference>
<feature type="domain" description="Ku" evidence="22">
    <location>
        <begin position="334"/>
        <end position="480"/>
    </location>
</feature>
<dbReference type="GO" id="GO:0003684">
    <property type="term" value="F:damaged DNA binding"/>
    <property type="evidence" value="ECO:0007669"/>
    <property type="project" value="InterPro"/>
</dbReference>
<dbReference type="Pfam" id="PF03730">
    <property type="entry name" value="Ku_C"/>
    <property type="match status" value="1"/>
</dbReference>
<keyword evidence="10" id="KW-0347">Helicase</keyword>
<keyword evidence="14" id="KW-0233">DNA recombination</keyword>
<comment type="function">
    <text evidence="17">Single-stranded DNA-dependent ATP-dependent helicase. Involved in non-homologous end joining (NHEJ) DNA double strand break repair. DNA-binding is sequence-independent but has a high affinity to nicks in double-stranded DNA and to the ends of duplex DNA. Binds to naturally occurring chromosomal ends, and therefore provides chromosomal end protection. Required also for telomere recombination to repair telomeric ends in the absence of telomerase. KU70, of the KU70/KU80 heterodimer, binds to the stem loop of TLC1, the RNA component of telomerase. Involved in telomere maintenance. Interacts with telomeric repeats and subtelomeric sequences thereby controlling telomere length and protecting against subtelomeric rearrangement. Maintains telomeric chromatin, which is involved in silencing the expression of genes located at the telomere. Required for mating-type switching.</text>
</comment>
<dbReference type="CDD" id="cd01458">
    <property type="entry name" value="vWA_ku"/>
    <property type="match status" value="1"/>
</dbReference>
<evidence type="ECO:0000256" key="9">
    <source>
        <dbReference type="ARBA" id="ARBA00022801"/>
    </source>
</evidence>
<dbReference type="InterPro" id="IPR047087">
    <property type="entry name" value="KU70_core_dom"/>
</dbReference>
<proteinExistence type="inferred from homology"/>
<dbReference type="FunFam" id="2.40.290.10:FF:000001">
    <property type="entry name" value="X-ray repair cross complementing 6"/>
    <property type="match status" value="1"/>
</dbReference>
<keyword evidence="13" id="KW-0238">DNA-binding</keyword>
<dbReference type="SUPFAM" id="SSF68906">
    <property type="entry name" value="SAP domain"/>
    <property type="match status" value="1"/>
</dbReference>
<dbReference type="Pfam" id="PF03731">
    <property type="entry name" value="Ku_N"/>
    <property type="match status" value="1"/>
</dbReference>
<evidence type="ECO:0000256" key="21">
    <source>
        <dbReference type="SAM" id="MobiDB-lite"/>
    </source>
</evidence>
<dbReference type="GO" id="GO:0000781">
    <property type="term" value="C:chromosome, telomeric region"/>
    <property type="evidence" value="ECO:0007669"/>
    <property type="project" value="UniProtKB-SubCell"/>
</dbReference>
<dbReference type="InterPro" id="IPR006165">
    <property type="entry name" value="Ku70"/>
</dbReference>
<dbReference type="Gene3D" id="3.40.50.410">
    <property type="entry name" value="von Willebrand factor, type A domain"/>
    <property type="match status" value="1"/>
</dbReference>
<dbReference type="GO" id="GO:0000723">
    <property type="term" value="P:telomere maintenance"/>
    <property type="evidence" value="ECO:0007669"/>
    <property type="project" value="InterPro"/>
</dbReference>
<evidence type="ECO:0000256" key="17">
    <source>
        <dbReference type="ARBA" id="ARBA00024890"/>
    </source>
</evidence>
<keyword evidence="8" id="KW-0227">DNA damage</keyword>